<feature type="region of interest" description="Disordered" evidence="1">
    <location>
        <begin position="1"/>
        <end position="24"/>
    </location>
</feature>
<dbReference type="Proteomes" id="UP000578077">
    <property type="component" value="Unassembled WGS sequence"/>
</dbReference>
<evidence type="ECO:0000313" key="3">
    <source>
        <dbReference type="Proteomes" id="UP000578077"/>
    </source>
</evidence>
<keyword evidence="3" id="KW-1185">Reference proteome</keyword>
<dbReference type="Gene3D" id="3.40.50.150">
    <property type="entry name" value="Vaccinia Virus protein VP39"/>
    <property type="match status" value="1"/>
</dbReference>
<dbReference type="SUPFAM" id="SSF53335">
    <property type="entry name" value="S-adenosyl-L-methionine-dependent methyltransferases"/>
    <property type="match status" value="1"/>
</dbReference>
<reference evidence="2 3" key="1">
    <citation type="submission" date="2020-08" db="EMBL/GenBank/DDBJ databases">
        <title>Sequencing the genomes of 1000 actinobacteria strains.</title>
        <authorList>
            <person name="Klenk H.-P."/>
        </authorList>
    </citation>
    <scope>NUCLEOTIDE SEQUENCE [LARGE SCALE GENOMIC DNA]</scope>
    <source>
        <strain evidence="2 3">DSM 44593</strain>
    </source>
</reference>
<gene>
    <name evidence="2" type="ORF">HNR25_002180</name>
</gene>
<dbReference type="EMBL" id="JACHLY010000001">
    <property type="protein sequence ID" value="MBB5998429.1"/>
    <property type="molecule type" value="Genomic_DNA"/>
</dbReference>
<organism evidence="2 3">
    <name type="scientific">Streptomonospora salina</name>
    <dbReference type="NCBI Taxonomy" id="104205"/>
    <lineage>
        <taxon>Bacteria</taxon>
        <taxon>Bacillati</taxon>
        <taxon>Actinomycetota</taxon>
        <taxon>Actinomycetes</taxon>
        <taxon>Streptosporangiales</taxon>
        <taxon>Nocardiopsidaceae</taxon>
        <taxon>Streptomonospora</taxon>
    </lineage>
</organism>
<comment type="caution">
    <text evidence="2">The sequence shown here is derived from an EMBL/GenBank/DDBJ whole genome shotgun (WGS) entry which is preliminary data.</text>
</comment>
<proteinExistence type="predicted"/>
<dbReference type="RefSeq" id="WP_184634651.1">
    <property type="nucleotide sequence ID" value="NZ_BAABKT010000014.1"/>
</dbReference>
<dbReference type="AlphaFoldDB" id="A0A841EAR7"/>
<sequence>MPGHSSRAHTAPGDDDLRPPLGVWPCGQDPHTHYSHDLTRRLITGLSRPGQAVAFLGHRDGTPLIEAARHDRRTYGVEVDPDRVHTAERRIRADLADEQRHDVAHWRGDARAAAQLRDGTDGPLALVVARLPAPGSRTASSTHRNHLGRLRGSAYSHAVGDVIAAAAGVLEPGGHAALVCGGADESGTGPDRVTACAHHAHAAGLVYLQHVIALTQPVGAYLDEMGAGAPGAGCLGPAQAQAAASVIHPAHDDVVLLRKPVREAEGEVGR</sequence>
<dbReference type="InterPro" id="IPR029063">
    <property type="entry name" value="SAM-dependent_MTases_sf"/>
</dbReference>
<name>A0A841EAR7_9ACTN</name>
<protein>
    <recommendedName>
        <fullName evidence="4">Methyltransferase</fullName>
    </recommendedName>
</protein>
<evidence type="ECO:0000313" key="2">
    <source>
        <dbReference type="EMBL" id="MBB5998429.1"/>
    </source>
</evidence>
<accession>A0A841EAR7</accession>
<evidence type="ECO:0000256" key="1">
    <source>
        <dbReference type="SAM" id="MobiDB-lite"/>
    </source>
</evidence>
<evidence type="ECO:0008006" key="4">
    <source>
        <dbReference type="Google" id="ProtNLM"/>
    </source>
</evidence>